<sequence length="323" mass="34417">MRCLALAEALRAVGGPVAQFRMQAPDAIVQRVRDAGFSVQGSTRQAGQDSDDLVLWCQQNRAGGPPWVVLDGKYVDPALLSPLAEASRLICYDDAPYRDFPAAVIINAQPWTSATDYPLRAGRLVLAGGQYNSIHPGYFAAADRPDRPAILITLGGEDPANDTAWIARTLADELSRFPVLAVIGPAHPDRTAACAALTRFLPRSEIIHAPPSLIPMAERSFLALSAGGTSCYELQAAGIAVAAIAVEEHQVPFVAALERLGGVVPLAGPAPATGDRPAAGPRAILHRLLHDREWRDERIARGRALFPAPGGQNLAQSLMEHLC</sequence>
<dbReference type="EMBL" id="FTOA01000002">
    <property type="protein sequence ID" value="SIS47272.1"/>
    <property type="molecule type" value="Genomic_DNA"/>
</dbReference>
<protein>
    <submittedName>
        <fullName evidence="1">Spore coat polysaccharide biosynthesis protein SpsG, predicted glycosyltransferase</fullName>
    </submittedName>
</protein>
<dbReference type="RefSeq" id="WP_139332762.1">
    <property type="nucleotide sequence ID" value="NZ_FTOA01000002.1"/>
</dbReference>
<proteinExistence type="predicted"/>
<dbReference type="OrthoDB" id="9788924at2"/>
<reference evidence="1 2" key="1">
    <citation type="submission" date="2017-01" db="EMBL/GenBank/DDBJ databases">
        <authorList>
            <person name="Mah S.A."/>
            <person name="Swanson W.J."/>
            <person name="Moy G.W."/>
            <person name="Vacquier V.D."/>
        </authorList>
    </citation>
    <scope>NUCLEOTIDE SEQUENCE [LARGE SCALE GENOMIC DNA]</scope>
    <source>
        <strain evidence="1 2">DSM 11589</strain>
    </source>
</reference>
<name>A0A1N7JD07_9PROT</name>
<dbReference type="Proteomes" id="UP000185678">
    <property type="component" value="Unassembled WGS sequence"/>
</dbReference>
<organism evidence="1 2">
    <name type="scientific">Insolitispirillum peregrinum</name>
    <dbReference type="NCBI Taxonomy" id="80876"/>
    <lineage>
        <taxon>Bacteria</taxon>
        <taxon>Pseudomonadati</taxon>
        <taxon>Pseudomonadota</taxon>
        <taxon>Alphaproteobacteria</taxon>
        <taxon>Rhodospirillales</taxon>
        <taxon>Novispirillaceae</taxon>
        <taxon>Insolitispirillum</taxon>
    </lineage>
</organism>
<dbReference type="Gene3D" id="3.40.50.2000">
    <property type="entry name" value="Glycogen Phosphorylase B"/>
    <property type="match status" value="1"/>
</dbReference>
<dbReference type="Gene3D" id="3.40.50.11190">
    <property type="match status" value="1"/>
</dbReference>
<gene>
    <name evidence="1" type="ORF">SAMN05421779_102125</name>
</gene>
<keyword evidence="2" id="KW-1185">Reference proteome</keyword>
<accession>A0A1N7JD07</accession>
<dbReference type="GO" id="GO:0016740">
    <property type="term" value="F:transferase activity"/>
    <property type="evidence" value="ECO:0007669"/>
    <property type="project" value="UniProtKB-KW"/>
</dbReference>
<evidence type="ECO:0000313" key="1">
    <source>
        <dbReference type="EMBL" id="SIS47272.1"/>
    </source>
</evidence>
<evidence type="ECO:0000313" key="2">
    <source>
        <dbReference type="Proteomes" id="UP000185678"/>
    </source>
</evidence>
<dbReference type="AlphaFoldDB" id="A0A1N7JD07"/>
<keyword evidence="1" id="KW-0808">Transferase</keyword>
<dbReference type="STRING" id="80876.SAMN05421779_102125"/>